<dbReference type="OrthoDB" id="8547084at2"/>
<protein>
    <submittedName>
        <fullName evidence="1">Uncharacterized protein</fullName>
    </submittedName>
</protein>
<proteinExistence type="predicted"/>
<evidence type="ECO:0000313" key="2">
    <source>
        <dbReference type="Proteomes" id="UP000241912"/>
    </source>
</evidence>
<sequence>MIDNNSVAAKDFYKEVRIFADSIKPWETAIFYETKPDEAYDLSLVSQRVYGRRDEYLAVMAAAGLDMFDQALPQKRIILPTESQLYAIKRRTGFESIGAYRENFSPTWAD</sequence>
<name>A0A2P7NRN3_9PROT</name>
<gene>
    <name evidence="1" type="ORF">C7H79_15020</name>
</gene>
<dbReference type="RefSeq" id="WP_106708115.1">
    <property type="nucleotide sequence ID" value="NZ_PXXU01000067.1"/>
</dbReference>
<reference evidence="1 2" key="1">
    <citation type="submission" date="2018-03" db="EMBL/GenBank/DDBJ databases">
        <title>Draft genome of Nitrosomonas supralitoralis APG5.</title>
        <authorList>
            <person name="Urakawa H."/>
            <person name="Lopez J.V."/>
        </authorList>
    </citation>
    <scope>NUCLEOTIDE SEQUENCE [LARGE SCALE GENOMIC DNA]</scope>
    <source>
        <strain evidence="1 2">APG5</strain>
    </source>
</reference>
<accession>A0A2P7NRN3</accession>
<dbReference type="Proteomes" id="UP000241912">
    <property type="component" value="Unassembled WGS sequence"/>
</dbReference>
<dbReference type="EMBL" id="PXXU01000067">
    <property type="protein sequence ID" value="PSJ16146.1"/>
    <property type="molecule type" value="Genomic_DNA"/>
</dbReference>
<organism evidence="1 2">
    <name type="scientific">Nitrosomonas supralitoralis</name>
    <dbReference type="NCBI Taxonomy" id="2116706"/>
    <lineage>
        <taxon>Bacteria</taxon>
        <taxon>Pseudomonadati</taxon>
        <taxon>Pseudomonadota</taxon>
        <taxon>Betaproteobacteria</taxon>
        <taxon>Nitrosomonadales</taxon>
        <taxon>Nitrosomonadaceae</taxon>
        <taxon>Nitrosomonas</taxon>
    </lineage>
</organism>
<evidence type="ECO:0000313" key="1">
    <source>
        <dbReference type="EMBL" id="PSJ16146.1"/>
    </source>
</evidence>
<comment type="caution">
    <text evidence="1">The sequence shown here is derived from an EMBL/GenBank/DDBJ whole genome shotgun (WGS) entry which is preliminary data.</text>
</comment>
<dbReference type="AlphaFoldDB" id="A0A2P7NRN3"/>
<keyword evidence="2" id="KW-1185">Reference proteome</keyword>